<gene>
    <name evidence="9" type="ORF">J2I46_06520</name>
</gene>
<keyword evidence="2" id="KW-1003">Cell membrane</keyword>
<comment type="subcellular location">
    <subcellularLocation>
        <location evidence="1">Cell membrane</location>
        <topology evidence="1">Multi-pass membrane protein</topology>
    </subcellularLocation>
</comment>
<feature type="transmembrane region" description="Helical" evidence="6">
    <location>
        <begin position="752"/>
        <end position="772"/>
    </location>
</feature>
<evidence type="ECO:0000256" key="5">
    <source>
        <dbReference type="ARBA" id="ARBA00023136"/>
    </source>
</evidence>
<protein>
    <submittedName>
        <fullName evidence="9">ABC transporter permease</fullName>
    </submittedName>
</protein>
<dbReference type="InterPro" id="IPR003838">
    <property type="entry name" value="ABC3_permease_C"/>
</dbReference>
<feature type="transmembrane region" description="Helical" evidence="6">
    <location>
        <begin position="717"/>
        <end position="740"/>
    </location>
</feature>
<evidence type="ECO:0000256" key="3">
    <source>
        <dbReference type="ARBA" id="ARBA00022692"/>
    </source>
</evidence>
<feature type="domain" description="ABC3 transporter permease C-terminal" evidence="7">
    <location>
        <begin position="667"/>
        <end position="780"/>
    </location>
</feature>
<dbReference type="RefSeq" id="WP_207328203.1">
    <property type="nucleotide sequence ID" value="NZ_JAFMYW010000002.1"/>
</dbReference>
<comment type="caution">
    <text evidence="9">The sequence shown here is derived from an EMBL/GenBank/DDBJ whole genome shotgun (WGS) entry which is preliminary data.</text>
</comment>
<feature type="transmembrane region" description="Helical" evidence="6">
    <location>
        <begin position="379"/>
        <end position="402"/>
    </location>
</feature>
<keyword evidence="10" id="KW-1185">Reference proteome</keyword>
<dbReference type="Pfam" id="PF02687">
    <property type="entry name" value="FtsX"/>
    <property type="match status" value="2"/>
</dbReference>
<sequence length="790" mass="87464">MMLKTYALLAWRHLLANKITSTINMVGLSVAVACAITTFLILKNFSTLDDFHAKGDRLFMVEYTTEENGELRTYGDAPALLASALKTDCPQVKQTVRVEREGVQVFNKETIVDEQLTYADTNFFDAFTFPLRYGTPVLLRDPSALIISAEMAEKYFPGQLPVGQPFTLVTSTREAKQFTIQGVAEAFPTNTGFRFNFLTGYHPSHTALKNQDWSTHIQAVFVELNQPTDVAALTKQMSRYVARYNAKNRENPIRSLTLDNLRHPAPNAYEVRRRPAEANDPYASAVFVAIAFVMMAVSCANYVNIALGSVSRRLKEIGMRKVLGGTRRQLIGQFMAENLLLCAIALGFGLLITQVFLVPLFNRIMVLDIAMNFDQNKSIWVFLVGILLFTALASGGYPALYVSSFRPIVIFAGRLTFSSKRKLGRALLVGQFALAFVAVIIGVVLSNAGRQWQRLHWGYDPSPSLVLRLTDSTQYTILKNELLQNAAIEGVAAAEFHVGESLNSQQLTLGGVEKWAMRYDVSPEYVQTLGLELARGQFFSPQRPAENKQSVLINETFVRTFGLKEPIIGRAIRVDSQLVTVAGVLADVKLMGSGAMRPALFRVAEAARYQYMLVRFVPGSGPRVVAALERTWKAKFPHIPLSHFYQKDVFDSFNSTVETMAVSFGYLSGLALLIACMGLYGLATQHFVQRVKEVSVRKVLGATVAQVLLLVNREFMLLLLLASGLANAFCVAGFAALLRATEQFTSALRIEAGPFLVANALVLFTAVMSVGWQSWKIATIRLAESLKNVE</sequence>
<evidence type="ECO:0000256" key="1">
    <source>
        <dbReference type="ARBA" id="ARBA00004651"/>
    </source>
</evidence>
<feature type="transmembrane region" description="Helical" evidence="6">
    <location>
        <begin position="423"/>
        <end position="445"/>
    </location>
</feature>
<reference evidence="9 10" key="1">
    <citation type="submission" date="2021-03" db="EMBL/GenBank/DDBJ databases">
        <title>Fibrella sp. HMF5405 genome sequencing and assembly.</title>
        <authorList>
            <person name="Kang H."/>
            <person name="Kim H."/>
            <person name="Bae S."/>
            <person name="Joh K."/>
        </authorList>
    </citation>
    <scope>NUCLEOTIDE SEQUENCE [LARGE SCALE GENOMIC DNA]</scope>
    <source>
        <strain evidence="9 10">HMF5405</strain>
    </source>
</reference>
<dbReference type="PROSITE" id="PS51257">
    <property type="entry name" value="PROKAR_LIPOPROTEIN"/>
    <property type="match status" value="1"/>
</dbReference>
<evidence type="ECO:0000256" key="4">
    <source>
        <dbReference type="ARBA" id="ARBA00022989"/>
    </source>
</evidence>
<evidence type="ECO:0000256" key="2">
    <source>
        <dbReference type="ARBA" id="ARBA00022475"/>
    </source>
</evidence>
<dbReference type="Proteomes" id="UP000664628">
    <property type="component" value="Unassembled WGS sequence"/>
</dbReference>
<feature type="domain" description="MacB-like periplasmic core" evidence="8">
    <location>
        <begin position="487"/>
        <end position="621"/>
    </location>
</feature>
<dbReference type="PANTHER" id="PTHR30572:SF18">
    <property type="entry name" value="ABC-TYPE MACROLIDE FAMILY EXPORT SYSTEM PERMEASE COMPONENT 2"/>
    <property type="match status" value="1"/>
</dbReference>
<feature type="domain" description="MacB-like periplasmic core" evidence="8">
    <location>
        <begin position="21"/>
        <end position="239"/>
    </location>
</feature>
<evidence type="ECO:0000256" key="6">
    <source>
        <dbReference type="SAM" id="Phobius"/>
    </source>
</evidence>
<dbReference type="EMBL" id="JAFMYW010000002">
    <property type="protein sequence ID" value="MBO0948227.1"/>
    <property type="molecule type" value="Genomic_DNA"/>
</dbReference>
<name>A0ABS3JH60_9BACT</name>
<accession>A0ABS3JH60</accession>
<dbReference type="InterPro" id="IPR025857">
    <property type="entry name" value="MacB_PCD"/>
</dbReference>
<dbReference type="InterPro" id="IPR050250">
    <property type="entry name" value="Macrolide_Exporter_MacB"/>
</dbReference>
<evidence type="ECO:0000259" key="7">
    <source>
        <dbReference type="Pfam" id="PF02687"/>
    </source>
</evidence>
<dbReference type="Pfam" id="PF12704">
    <property type="entry name" value="MacB_PCD"/>
    <property type="match status" value="2"/>
</dbReference>
<evidence type="ECO:0000313" key="9">
    <source>
        <dbReference type="EMBL" id="MBO0948227.1"/>
    </source>
</evidence>
<feature type="domain" description="ABC3 transporter permease C-terminal" evidence="7">
    <location>
        <begin position="289"/>
        <end position="403"/>
    </location>
</feature>
<dbReference type="PANTHER" id="PTHR30572">
    <property type="entry name" value="MEMBRANE COMPONENT OF TRANSPORTER-RELATED"/>
    <property type="match status" value="1"/>
</dbReference>
<organism evidence="9 10">
    <name type="scientific">Fibrella forsythiae</name>
    <dbReference type="NCBI Taxonomy" id="2817061"/>
    <lineage>
        <taxon>Bacteria</taxon>
        <taxon>Pseudomonadati</taxon>
        <taxon>Bacteroidota</taxon>
        <taxon>Cytophagia</taxon>
        <taxon>Cytophagales</taxon>
        <taxon>Spirosomataceae</taxon>
        <taxon>Fibrella</taxon>
    </lineage>
</organism>
<evidence type="ECO:0000313" key="10">
    <source>
        <dbReference type="Proteomes" id="UP000664628"/>
    </source>
</evidence>
<keyword evidence="4 6" id="KW-1133">Transmembrane helix</keyword>
<evidence type="ECO:0000259" key="8">
    <source>
        <dbReference type="Pfam" id="PF12704"/>
    </source>
</evidence>
<keyword evidence="5 6" id="KW-0472">Membrane</keyword>
<feature type="transmembrane region" description="Helical" evidence="6">
    <location>
        <begin position="21"/>
        <end position="42"/>
    </location>
</feature>
<proteinExistence type="predicted"/>
<feature type="transmembrane region" description="Helical" evidence="6">
    <location>
        <begin position="664"/>
        <end position="683"/>
    </location>
</feature>
<feature type="transmembrane region" description="Helical" evidence="6">
    <location>
        <begin position="338"/>
        <end position="359"/>
    </location>
</feature>
<feature type="transmembrane region" description="Helical" evidence="6">
    <location>
        <begin position="282"/>
        <end position="303"/>
    </location>
</feature>
<keyword evidence="3 6" id="KW-0812">Transmembrane</keyword>